<dbReference type="Pfam" id="PF01633">
    <property type="entry name" value="Choline_kinase"/>
    <property type="match status" value="1"/>
</dbReference>
<dbReference type="Proteomes" id="UP000182334">
    <property type="component" value="Chromosome V"/>
</dbReference>
<dbReference type="PANTHER" id="PTHR22603">
    <property type="entry name" value="CHOLINE/ETHANOALAMINE KINASE"/>
    <property type="match status" value="1"/>
</dbReference>
<keyword evidence="5" id="KW-1185">Reference proteome</keyword>
<evidence type="ECO:0000313" key="4">
    <source>
        <dbReference type="EMBL" id="SGZ55455.1"/>
    </source>
</evidence>
<dbReference type="GO" id="GO:0006646">
    <property type="term" value="P:phosphatidylethanolamine biosynthetic process"/>
    <property type="evidence" value="ECO:0007669"/>
    <property type="project" value="TreeGrafter"/>
</dbReference>
<dbReference type="PANTHER" id="PTHR22603:SF66">
    <property type="entry name" value="ETHANOLAMINE KINASE"/>
    <property type="match status" value="1"/>
</dbReference>
<dbReference type="OrthoDB" id="10267235at2759"/>
<evidence type="ECO:0000256" key="2">
    <source>
        <dbReference type="ARBA" id="ARBA00038211"/>
    </source>
</evidence>
<dbReference type="CDD" id="cd05157">
    <property type="entry name" value="ETNK_euk"/>
    <property type="match status" value="1"/>
</dbReference>
<sequence length="598" mass="67323">MAPPVYCILSGGAVHCVPVTAFSSTSTSQTPAEFSRNPAVNTHSDSVIPPLTLLPAVVKIKNKNLLYTLNNPLLSDLESDAHATNDSRRLSATSQDEDAWDLPPLTPLKQHVLTLYDSVISLHGNGQLLSNGNGHEIPEIPEHSELSDVNGAADINYTNFAGNGSVKIDIGALNTVEDQLPIDIQSLLEKYATHAIYLPQYSVDLQTNLDSDYTQIKSLLTKVFPSWTCDIIVKQLTGGITNMLLLCTHTPSLETLLMRVYGQGTNLIIDRHREFVSHLVLNSLKLAPPIHARFSNGLIYGFLPGRSLEPKELSNPYLYPMIAQQLGNWHHQVDCDYIEDGVEKLRKYTANLKKLYQLINDPQKPAKREKKVKKIISSIWDLIDDWILIVPANEALVDIFRTNLDDNSITELNIRDVIHKEFKWLKSTLNRVTKSSVVVSHCDLLSGNIIIPETEEFAAKIERGVSDASLLPIEDNPIQFIDYEYMLPAPRAFDIANHFAEWQGFDCDRSAIPEPSMNNPVMVSWCKGYLNDINVSQQELEGLINEIECYYGMPGFYWGIWAMIQSELSNIDFNYAEYSGLRLEEYWDWKKNFLTKSA</sequence>
<comment type="similarity">
    <text evidence="2">Belongs to the choline/ethanolamine kinase family.</text>
</comment>
<dbReference type="STRING" id="45354.A0A1L0BVR0"/>
<evidence type="ECO:0000313" key="5">
    <source>
        <dbReference type="Proteomes" id="UP000182334"/>
    </source>
</evidence>
<dbReference type="GO" id="GO:0004305">
    <property type="term" value="F:ethanolamine kinase activity"/>
    <property type="evidence" value="ECO:0007669"/>
    <property type="project" value="UniProtKB-EC"/>
</dbReference>
<accession>A0A1L0BVR0</accession>
<name>A0A1L0BVR0_9ASCO</name>
<gene>
    <name evidence="4" type="ORF">SAMEA4029010_CIC11G00000001310</name>
</gene>
<organism evidence="4 5">
    <name type="scientific">Sungouiella intermedia</name>
    <dbReference type="NCBI Taxonomy" id="45354"/>
    <lineage>
        <taxon>Eukaryota</taxon>
        <taxon>Fungi</taxon>
        <taxon>Dikarya</taxon>
        <taxon>Ascomycota</taxon>
        <taxon>Saccharomycotina</taxon>
        <taxon>Pichiomycetes</taxon>
        <taxon>Metschnikowiaceae</taxon>
        <taxon>Sungouiella</taxon>
    </lineage>
</organism>
<proteinExistence type="inferred from homology"/>
<dbReference type="EC" id="2.7.1.82" evidence="3"/>
<protein>
    <recommendedName>
        <fullName evidence="3">ethanolamine kinase</fullName>
        <ecNumber evidence="3">2.7.1.82</ecNumber>
    </recommendedName>
</protein>
<reference evidence="4 5" key="1">
    <citation type="submission" date="2016-10" db="EMBL/GenBank/DDBJ databases">
        <authorList>
            <person name="de Groot N.N."/>
        </authorList>
    </citation>
    <scope>NUCLEOTIDE SEQUENCE [LARGE SCALE GENOMIC DNA]</scope>
    <source>
        <strain evidence="4 5">CBS 141442</strain>
    </source>
</reference>
<dbReference type="AlphaFoldDB" id="A0A1L0BVR0"/>
<evidence type="ECO:0000256" key="1">
    <source>
        <dbReference type="ARBA" id="ARBA00037883"/>
    </source>
</evidence>
<dbReference type="GO" id="GO:0005737">
    <property type="term" value="C:cytoplasm"/>
    <property type="evidence" value="ECO:0007669"/>
    <property type="project" value="TreeGrafter"/>
</dbReference>
<dbReference type="SUPFAM" id="SSF56112">
    <property type="entry name" value="Protein kinase-like (PK-like)"/>
    <property type="match status" value="1"/>
</dbReference>
<dbReference type="EMBL" id="LT635760">
    <property type="protein sequence ID" value="SGZ55455.1"/>
    <property type="molecule type" value="Genomic_DNA"/>
</dbReference>
<dbReference type="InterPro" id="IPR011009">
    <property type="entry name" value="Kinase-like_dom_sf"/>
</dbReference>
<evidence type="ECO:0000256" key="3">
    <source>
        <dbReference type="ARBA" id="ARBA00038874"/>
    </source>
</evidence>
<dbReference type="Gene3D" id="3.90.1200.10">
    <property type="match status" value="1"/>
</dbReference>
<comment type="pathway">
    <text evidence="1">Phospholipid metabolism; phosphatidylethanolamine biosynthesis; phosphatidylethanolamine from ethanolamine: step 1/3.</text>
</comment>